<gene>
    <name evidence="5" type="ORF">AaeL_AAEL004300</name>
</gene>
<dbReference type="OrthoDB" id="3169036at2759"/>
<feature type="transmembrane region" description="Helical" evidence="2">
    <location>
        <begin position="42"/>
        <end position="65"/>
    </location>
</feature>
<dbReference type="Proteomes" id="UP000682892">
    <property type="component" value="Chromosome 2"/>
</dbReference>
<dbReference type="HOGENOM" id="CLU_036951_1_1_1"/>
<feature type="transmembrane region" description="Helical" evidence="2">
    <location>
        <begin position="77"/>
        <end position="98"/>
    </location>
</feature>
<dbReference type="GO" id="GO:0008270">
    <property type="term" value="F:zinc ion binding"/>
    <property type="evidence" value="ECO:0007669"/>
    <property type="project" value="UniProtKB-KW"/>
</dbReference>
<feature type="domain" description="Lunapark zinc ribbon" evidence="4">
    <location>
        <begin position="250"/>
        <end position="299"/>
    </location>
</feature>
<organism evidence="5 6">
    <name type="scientific">Aedes aegypti</name>
    <name type="common">Yellowfever mosquito</name>
    <name type="synonym">Culex aegypti</name>
    <dbReference type="NCBI Taxonomy" id="7159"/>
    <lineage>
        <taxon>Eukaryota</taxon>
        <taxon>Metazoa</taxon>
        <taxon>Ecdysozoa</taxon>
        <taxon>Arthropoda</taxon>
        <taxon>Hexapoda</taxon>
        <taxon>Insecta</taxon>
        <taxon>Pterygota</taxon>
        <taxon>Neoptera</taxon>
        <taxon>Endopterygota</taxon>
        <taxon>Diptera</taxon>
        <taxon>Nematocera</taxon>
        <taxon>Culicoidea</taxon>
        <taxon>Culicidae</taxon>
        <taxon>Culicinae</taxon>
        <taxon>Aedini</taxon>
        <taxon>Aedes</taxon>
        <taxon>Stegomyia</taxon>
    </lineage>
</organism>
<protein>
    <recommendedName>
        <fullName evidence="2">Endoplasmic reticulum junction formation protein lunapark</fullName>
    </recommendedName>
</protein>
<dbReference type="CTD" id="80856"/>
<dbReference type="GO" id="GO:0071788">
    <property type="term" value="P:endoplasmic reticulum tubular network maintenance"/>
    <property type="evidence" value="ECO:0007669"/>
    <property type="project" value="UniProtKB-UniRule"/>
</dbReference>
<dbReference type="PANTHER" id="PTHR22166">
    <property type="entry name" value="ENDOPLASMIC RETICULUM JUNCTION FORMATION PROTEIN LUNAPARK"/>
    <property type="match status" value="1"/>
</dbReference>
<dbReference type="GO" id="GO:0098826">
    <property type="term" value="C:endoplasmic reticulum tubular network membrane"/>
    <property type="evidence" value="ECO:0007669"/>
    <property type="project" value="UniProtKB-UniRule"/>
</dbReference>
<keyword evidence="2" id="KW-0256">Endoplasmic reticulum</keyword>
<reference evidence="5" key="2">
    <citation type="journal article" date="2007" name="Science">
        <title>Genome sequence of Aedes aegypti, a major arbovirus vector.</title>
        <authorList>
            <person name="Nene V."/>
            <person name="Wortman J.R."/>
            <person name="Lawson D."/>
            <person name="Haas B."/>
            <person name="Kodira C."/>
            <person name="Tu Z.J."/>
            <person name="Loftus B."/>
            <person name="Xi Z."/>
            <person name="Megy K."/>
            <person name="Grabherr M."/>
            <person name="Ren Q."/>
            <person name="Zdobnov E.M."/>
            <person name="Lobo N.F."/>
            <person name="Campbell K.S."/>
            <person name="Brown S.E."/>
            <person name="Bonaldo M.F."/>
            <person name="Zhu J."/>
            <person name="Sinkins S.P."/>
            <person name="Hogenkamp D.G."/>
            <person name="Amedeo P."/>
            <person name="Arensburger P."/>
            <person name="Atkinson P.W."/>
            <person name="Bidwell S."/>
            <person name="Biedler J."/>
            <person name="Birney E."/>
            <person name="Bruggner R.V."/>
            <person name="Costas J."/>
            <person name="Coy M.R."/>
            <person name="Crabtree J."/>
            <person name="Crawford M."/>
            <person name="Debruyn B."/>
            <person name="Decaprio D."/>
            <person name="Eiglmeier K."/>
            <person name="Eisenstadt E."/>
            <person name="El-Dorry H."/>
            <person name="Gelbart W.M."/>
            <person name="Gomes S.L."/>
            <person name="Hammond M."/>
            <person name="Hannick L.I."/>
            <person name="Hogan J.R."/>
            <person name="Holmes M.H."/>
            <person name="Jaffe D."/>
            <person name="Johnston J.S."/>
            <person name="Kennedy R.C."/>
            <person name="Koo H."/>
            <person name="Kravitz S."/>
            <person name="Kriventseva E.V."/>
            <person name="Kulp D."/>
            <person name="Labutti K."/>
            <person name="Lee E."/>
            <person name="Li S."/>
            <person name="Lovin D.D."/>
            <person name="Mao C."/>
            <person name="Mauceli E."/>
            <person name="Menck C.F."/>
            <person name="Miller J.R."/>
            <person name="Montgomery P."/>
            <person name="Mori A."/>
            <person name="Nascimento A.L."/>
            <person name="Naveira H.F."/>
            <person name="Nusbaum C."/>
            <person name="O'leary S."/>
            <person name="Orvis J."/>
            <person name="Pertea M."/>
            <person name="Quesneville H."/>
            <person name="Reidenbach K.R."/>
            <person name="Rogers Y.H."/>
            <person name="Roth C.W."/>
            <person name="Schneider J.R."/>
            <person name="Schatz M."/>
            <person name="Shumway M."/>
            <person name="Stanke M."/>
            <person name="Stinson E.O."/>
            <person name="Tubio J.M."/>
            <person name="Vanzee J.P."/>
            <person name="Verjovski-Almeida S."/>
            <person name="Werner D."/>
            <person name="White O."/>
            <person name="Wyder S."/>
            <person name="Zeng Q."/>
            <person name="Zhao Q."/>
            <person name="Zhao Y."/>
            <person name="Hill C.A."/>
            <person name="Raikhel A.S."/>
            <person name="Soares M.B."/>
            <person name="Knudson D.L."/>
            <person name="Lee N.H."/>
            <person name="Galagan J."/>
            <person name="Salzberg S.L."/>
            <person name="Paulsen I.T."/>
            <person name="Dimopoulos G."/>
            <person name="Collins F.H."/>
            <person name="Birren B."/>
            <person name="Fraser-Liggett C.M."/>
            <person name="Severson D.W."/>
        </authorList>
    </citation>
    <scope>NUCLEOTIDE SEQUENCE [LARGE SCALE GENOMIC DNA]</scope>
    <source>
        <strain evidence="5">Liverpool</strain>
    </source>
</reference>
<dbReference type="KEGG" id="aag:5564503"/>
<name>A0A1S4F770_AEDAE</name>
<dbReference type="InterPro" id="IPR040115">
    <property type="entry name" value="Lnp"/>
</dbReference>
<keyword evidence="2" id="KW-0472">Membrane</keyword>
<proteinExistence type="inferred from homology"/>
<dbReference type="OMA" id="CGYFNPS"/>
<feature type="region of interest" description="Disordered" evidence="3">
    <location>
        <begin position="144"/>
        <end position="191"/>
    </location>
</feature>
<evidence type="ECO:0000313" key="5">
    <source>
        <dbReference type="EMBL" id="EAT44341.1"/>
    </source>
</evidence>
<reference evidence="5" key="3">
    <citation type="submission" date="2012-09" db="EMBL/GenBank/DDBJ databases">
        <authorList>
            <consortium name="VectorBase"/>
        </authorList>
    </citation>
    <scope>NUCLEOTIDE SEQUENCE</scope>
    <source>
        <strain evidence="5">Liverpool</strain>
    </source>
</reference>
<feature type="compositionally biased region" description="Low complexity" evidence="3">
    <location>
        <begin position="332"/>
        <end position="345"/>
    </location>
</feature>
<dbReference type="InterPro" id="IPR019273">
    <property type="entry name" value="Lunapark_Znf"/>
</dbReference>
<dbReference type="GO" id="GO:1903373">
    <property type="term" value="P:positive regulation of endoplasmic reticulum tubular network organization"/>
    <property type="evidence" value="ECO:0007669"/>
    <property type="project" value="UniProtKB-UniRule"/>
</dbReference>
<comment type="domain">
    <text evidence="2">The C4-type zinc finger motif is necessary both for its ER three-way tubular junction localization and formation.</text>
</comment>
<accession>A0A1S4F770</accession>
<evidence type="ECO:0000256" key="1">
    <source>
        <dbReference type="ARBA" id="ARBA00009940"/>
    </source>
</evidence>
<keyword evidence="2" id="KW-1133">Transmembrane helix</keyword>
<feature type="region of interest" description="Disordered" evidence="3">
    <location>
        <begin position="322"/>
        <end position="385"/>
    </location>
</feature>
<evidence type="ECO:0000256" key="2">
    <source>
        <dbReference type="RuleBase" id="RU367073"/>
    </source>
</evidence>
<comment type="subcellular location">
    <subcellularLocation>
        <location evidence="2">Endoplasmic reticulum membrane</location>
        <topology evidence="2">Multi-pass membrane protein</topology>
    </subcellularLocation>
</comment>
<comment type="similarity">
    <text evidence="1 2">Belongs to the lunapark family.</text>
</comment>
<dbReference type="EMBL" id="CH477298">
    <property type="protein sequence ID" value="EAT44341.1"/>
    <property type="molecule type" value="Genomic_DNA"/>
</dbReference>
<keyword evidence="2" id="KW-0479">Metal-binding</keyword>
<keyword evidence="2" id="KW-0812">Transmembrane</keyword>
<evidence type="ECO:0000256" key="3">
    <source>
        <dbReference type="SAM" id="MobiDB-lite"/>
    </source>
</evidence>
<evidence type="ECO:0000259" key="4">
    <source>
        <dbReference type="Pfam" id="PF10058"/>
    </source>
</evidence>
<evidence type="ECO:0000313" key="6">
    <source>
        <dbReference type="Proteomes" id="UP000682892"/>
    </source>
</evidence>
<reference evidence="5" key="1">
    <citation type="submission" date="2005-10" db="EMBL/GenBank/DDBJ databases">
        <authorList>
            <person name="Loftus B.J."/>
            <person name="Nene V.M."/>
            <person name="Hannick L.I."/>
            <person name="Bidwell S."/>
            <person name="Haas B."/>
            <person name="Amedeo P."/>
            <person name="Orvis J."/>
            <person name="Wortman J.R."/>
            <person name="White O.R."/>
            <person name="Salzberg S."/>
            <person name="Shumway M."/>
            <person name="Koo H."/>
            <person name="Zhao Y."/>
            <person name="Holmes M."/>
            <person name="Miller J."/>
            <person name="Schatz M."/>
            <person name="Pop M."/>
            <person name="Pai G."/>
            <person name="Utterback T."/>
            <person name="Rogers Y.-H."/>
            <person name="Kravitz S."/>
            <person name="Fraser C.M."/>
        </authorList>
    </citation>
    <scope>NUCLEOTIDE SEQUENCE</scope>
    <source>
        <strain evidence="5">Liverpool</strain>
    </source>
</reference>
<dbReference type="PANTHER" id="PTHR22166:SF12">
    <property type="entry name" value="ENDOPLASMIC RETICULUM JUNCTION FORMATION PROTEIN LUNAPARK"/>
    <property type="match status" value="1"/>
</dbReference>
<comment type="function">
    <text evidence="2">Plays a role in determining ER morphology.</text>
</comment>
<dbReference type="Pfam" id="PF10058">
    <property type="entry name" value="Zn_ribbon_10"/>
    <property type="match status" value="1"/>
</dbReference>
<keyword evidence="2" id="KW-0862">Zinc</keyword>
<sequence>MGAIFSRFRKEKTTYELLENLEEKIRDIEEYTITTQQRQKRFVANFLVISIGLYVISFAVFYFVFFPPTWNERIIHSLPLLICPMIITLIKKVLAWYFEQKVVSNTNELKVLRAQKKKILEKVMDKETYKVAVDILNKFGDKPLKTTPTQDMSGISPMKAPQPMAGTPKGPVPARAAHGPQSAPTQQQMTPMRPQMQPNTPMGVNANMRLPNPNMQTSFHQPQSAGPNPQSMPYRRTPYPIINHSEKGVIEKMVDYLVGDGPSSRFAMICQHCLMHNGMALQEEYEYSPFRCAFCGVYNHAKKQRPQAPKLPFEVALAQRKLKAEESEESAAEGSASEETSAESEQLTPDHGDPQEDEMPEADMATNSPVDDPSDEVPQGGTKSD</sequence>
<dbReference type="AlphaFoldDB" id="A0A1S4F770"/>
<keyword evidence="2" id="KW-0863">Zinc-finger</keyword>